<evidence type="ECO:0000313" key="2">
    <source>
        <dbReference type="Proteomes" id="UP000886998"/>
    </source>
</evidence>
<reference evidence="1" key="1">
    <citation type="submission" date="2020-08" db="EMBL/GenBank/DDBJ databases">
        <title>Multicomponent nature underlies the extraordinary mechanical properties of spider dragline silk.</title>
        <authorList>
            <person name="Kono N."/>
            <person name="Nakamura H."/>
            <person name="Mori M."/>
            <person name="Yoshida Y."/>
            <person name="Ohtoshi R."/>
            <person name="Malay A.D."/>
            <person name="Moran D.A.P."/>
            <person name="Tomita M."/>
            <person name="Numata K."/>
            <person name="Arakawa K."/>
        </authorList>
    </citation>
    <scope>NUCLEOTIDE SEQUENCE</scope>
</reference>
<dbReference type="OrthoDB" id="6514143at2759"/>
<accession>A0A8X7CK74</accession>
<sequence>MQLGSQSVTLAKHVSFWGLRSKNTGSSCILTYAICEAFLDFAHTSENLLAEPLQLLLKGDAKFRWCPEEMEYFETLKRALTFEPVLGMYDENSPTEIPT</sequence>
<dbReference type="Proteomes" id="UP000886998">
    <property type="component" value="Unassembled WGS sequence"/>
</dbReference>
<gene>
    <name evidence="1" type="ORF">TNIN_486661</name>
</gene>
<dbReference type="GO" id="GO:0071897">
    <property type="term" value="P:DNA biosynthetic process"/>
    <property type="evidence" value="ECO:0007669"/>
    <property type="project" value="UniProtKB-ARBA"/>
</dbReference>
<evidence type="ECO:0008006" key="3">
    <source>
        <dbReference type="Google" id="ProtNLM"/>
    </source>
</evidence>
<protein>
    <recommendedName>
        <fullName evidence="3">Reverse transcriptase</fullName>
    </recommendedName>
</protein>
<proteinExistence type="predicted"/>
<comment type="caution">
    <text evidence="1">The sequence shown here is derived from an EMBL/GenBank/DDBJ whole genome shotgun (WGS) entry which is preliminary data.</text>
</comment>
<evidence type="ECO:0000313" key="1">
    <source>
        <dbReference type="EMBL" id="GFY67117.1"/>
    </source>
</evidence>
<keyword evidence="2" id="KW-1185">Reference proteome</keyword>
<dbReference type="SUPFAM" id="SSF56672">
    <property type="entry name" value="DNA/RNA polymerases"/>
    <property type="match status" value="1"/>
</dbReference>
<dbReference type="InterPro" id="IPR043128">
    <property type="entry name" value="Rev_trsase/Diguanyl_cyclase"/>
</dbReference>
<dbReference type="AlphaFoldDB" id="A0A8X7CK74"/>
<dbReference type="InterPro" id="IPR043502">
    <property type="entry name" value="DNA/RNA_pol_sf"/>
</dbReference>
<dbReference type="Gene3D" id="3.30.70.270">
    <property type="match status" value="1"/>
</dbReference>
<name>A0A8X7CK74_9ARAC</name>
<dbReference type="EMBL" id="BMAV01016387">
    <property type="protein sequence ID" value="GFY67117.1"/>
    <property type="molecule type" value="Genomic_DNA"/>
</dbReference>
<organism evidence="1 2">
    <name type="scientific">Trichonephila inaurata madagascariensis</name>
    <dbReference type="NCBI Taxonomy" id="2747483"/>
    <lineage>
        <taxon>Eukaryota</taxon>
        <taxon>Metazoa</taxon>
        <taxon>Ecdysozoa</taxon>
        <taxon>Arthropoda</taxon>
        <taxon>Chelicerata</taxon>
        <taxon>Arachnida</taxon>
        <taxon>Araneae</taxon>
        <taxon>Araneomorphae</taxon>
        <taxon>Entelegynae</taxon>
        <taxon>Araneoidea</taxon>
        <taxon>Nephilidae</taxon>
        <taxon>Trichonephila</taxon>
        <taxon>Trichonephila inaurata</taxon>
    </lineage>
</organism>